<evidence type="ECO:0000313" key="6">
    <source>
        <dbReference type="EMBL" id="GII43342.1"/>
    </source>
</evidence>
<evidence type="ECO:0000256" key="3">
    <source>
        <dbReference type="ARBA" id="ARBA00022801"/>
    </source>
</evidence>
<proteinExistence type="predicted"/>
<comment type="caution">
    <text evidence="6">The sequence shown here is derived from an EMBL/GenBank/DDBJ whole genome shotgun (WGS) entry which is preliminary data.</text>
</comment>
<dbReference type="AlphaFoldDB" id="A0A8J3XIN3"/>
<dbReference type="InterPro" id="IPR052064">
    <property type="entry name" value="Mito_IMP1_subunit"/>
</dbReference>
<dbReference type="PROSITE" id="PS00501">
    <property type="entry name" value="SPASE_I_1"/>
    <property type="match status" value="1"/>
</dbReference>
<dbReference type="Gene3D" id="2.10.109.10">
    <property type="entry name" value="Umud Fragment, subunit A"/>
    <property type="match status" value="1"/>
</dbReference>
<dbReference type="RefSeq" id="WP_204078714.1">
    <property type="nucleotide sequence ID" value="NZ_BAABHI010000041.1"/>
</dbReference>
<dbReference type="PANTHER" id="PTHR12383:SF16">
    <property type="entry name" value="MITOCHONDRIAL INNER MEMBRANE PROTEASE SUBUNIT 1"/>
    <property type="match status" value="1"/>
</dbReference>
<keyword evidence="3" id="KW-0378">Hydrolase</keyword>
<evidence type="ECO:0000259" key="5">
    <source>
        <dbReference type="Pfam" id="PF00717"/>
    </source>
</evidence>
<feature type="domain" description="Peptidase S24/S26A/S26B/S26C" evidence="5">
    <location>
        <begin position="3"/>
        <end position="68"/>
    </location>
</feature>
<dbReference type="InterPro" id="IPR039418">
    <property type="entry name" value="LexA-like"/>
</dbReference>
<keyword evidence="2" id="KW-0645">Protease</keyword>
<keyword evidence="4" id="KW-0472">Membrane</keyword>
<name>A0A8J3XIN3_9ACTN</name>
<evidence type="ECO:0000313" key="7">
    <source>
        <dbReference type="Proteomes" id="UP000622547"/>
    </source>
</evidence>
<dbReference type="Proteomes" id="UP000622547">
    <property type="component" value="Unassembled WGS sequence"/>
</dbReference>
<dbReference type="InterPro" id="IPR015927">
    <property type="entry name" value="Peptidase_S24_S26A/B/C"/>
</dbReference>
<dbReference type="SUPFAM" id="SSF51306">
    <property type="entry name" value="LexA/Signal peptidase"/>
    <property type="match status" value="1"/>
</dbReference>
<dbReference type="CDD" id="cd06529">
    <property type="entry name" value="S24_LexA-like"/>
    <property type="match status" value="1"/>
</dbReference>
<accession>A0A8J3XIN3</accession>
<organism evidence="6 7">
    <name type="scientific">Planotetraspora phitsanulokensis</name>
    <dbReference type="NCBI Taxonomy" id="575192"/>
    <lineage>
        <taxon>Bacteria</taxon>
        <taxon>Bacillati</taxon>
        <taxon>Actinomycetota</taxon>
        <taxon>Actinomycetes</taxon>
        <taxon>Streptosporangiales</taxon>
        <taxon>Streptosporangiaceae</taxon>
        <taxon>Planotetraspora</taxon>
    </lineage>
</organism>
<evidence type="ECO:0000256" key="4">
    <source>
        <dbReference type="ARBA" id="ARBA00023136"/>
    </source>
</evidence>
<dbReference type="InterPro" id="IPR019756">
    <property type="entry name" value="Pept_S26A_signal_pept_1_Ser-AS"/>
</dbReference>
<dbReference type="GO" id="GO:0004252">
    <property type="term" value="F:serine-type endopeptidase activity"/>
    <property type="evidence" value="ECO:0007669"/>
    <property type="project" value="InterPro"/>
</dbReference>
<reference evidence="6 7" key="1">
    <citation type="submission" date="2021-01" db="EMBL/GenBank/DDBJ databases">
        <title>Whole genome shotgun sequence of Planotetraspora phitsanulokensis NBRC 104273.</title>
        <authorList>
            <person name="Komaki H."/>
            <person name="Tamura T."/>
        </authorList>
    </citation>
    <scope>NUCLEOTIDE SEQUENCE [LARGE SCALE GENOMIC DNA]</scope>
    <source>
        <strain evidence="6 7">NBRC 104273</strain>
    </source>
</reference>
<dbReference type="EMBL" id="BOOP01000056">
    <property type="protein sequence ID" value="GII43342.1"/>
    <property type="molecule type" value="Genomic_DNA"/>
</dbReference>
<dbReference type="Pfam" id="PF00717">
    <property type="entry name" value="Peptidase_S24"/>
    <property type="match status" value="1"/>
</dbReference>
<sequence length="103" mass="11761">MITAVRVTGDSMLPALRPGDWLLVRRGAVIRPGDVVVARRPHGLIVKRAFRLTDEGWWVESDNQQAPGRQDSWNFGAVPAGDVMGRVVARYWPWPLRLFWRAR</sequence>
<protein>
    <recommendedName>
        <fullName evidence="5">Peptidase S24/S26A/S26B/S26C domain-containing protein</fullName>
    </recommendedName>
</protein>
<evidence type="ECO:0000256" key="1">
    <source>
        <dbReference type="ARBA" id="ARBA00004370"/>
    </source>
</evidence>
<dbReference type="GO" id="GO:0016020">
    <property type="term" value="C:membrane"/>
    <property type="evidence" value="ECO:0007669"/>
    <property type="project" value="UniProtKB-SubCell"/>
</dbReference>
<gene>
    <name evidence="6" type="ORF">Pph01_83450</name>
</gene>
<dbReference type="PANTHER" id="PTHR12383">
    <property type="entry name" value="PROTEASE FAMILY S26 MITOCHONDRIAL INNER MEMBRANE PROTEASE-RELATED"/>
    <property type="match status" value="1"/>
</dbReference>
<evidence type="ECO:0000256" key="2">
    <source>
        <dbReference type="ARBA" id="ARBA00022670"/>
    </source>
</evidence>
<comment type="subcellular location">
    <subcellularLocation>
        <location evidence="1">Membrane</location>
    </subcellularLocation>
</comment>
<keyword evidence="7" id="KW-1185">Reference proteome</keyword>
<dbReference type="InterPro" id="IPR036286">
    <property type="entry name" value="LexA/Signal_pep-like_sf"/>
</dbReference>
<dbReference type="GO" id="GO:0006508">
    <property type="term" value="P:proteolysis"/>
    <property type="evidence" value="ECO:0007669"/>
    <property type="project" value="UniProtKB-KW"/>
</dbReference>